<evidence type="ECO:0000313" key="1">
    <source>
        <dbReference type="EMBL" id="KAK7404605.1"/>
    </source>
</evidence>
<protein>
    <submittedName>
        <fullName evidence="1">Uncharacterized protein</fullName>
    </submittedName>
</protein>
<name>A0AAN9XQU2_PSOTE</name>
<dbReference type="EMBL" id="JAYMYS010000002">
    <property type="protein sequence ID" value="KAK7404605.1"/>
    <property type="molecule type" value="Genomic_DNA"/>
</dbReference>
<comment type="caution">
    <text evidence="1">The sequence shown here is derived from an EMBL/GenBank/DDBJ whole genome shotgun (WGS) entry which is preliminary data.</text>
</comment>
<gene>
    <name evidence="1" type="ORF">VNO78_05560</name>
</gene>
<evidence type="ECO:0000313" key="2">
    <source>
        <dbReference type="Proteomes" id="UP001386955"/>
    </source>
</evidence>
<organism evidence="1 2">
    <name type="scientific">Psophocarpus tetragonolobus</name>
    <name type="common">Winged bean</name>
    <name type="synonym">Dolichos tetragonolobus</name>
    <dbReference type="NCBI Taxonomy" id="3891"/>
    <lineage>
        <taxon>Eukaryota</taxon>
        <taxon>Viridiplantae</taxon>
        <taxon>Streptophyta</taxon>
        <taxon>Embryophyta</taxon>
        <taxon>Tracheophyta</taxon>
        <taxon>Spermatophyta</taxon>
        <taxon>Magnoliopsida</taxon>
        <taxon>eudicotyledons</taxon>
        <taxon>Gunneridae</taxon>
        <taxon>Pentapetalae</taxon>
        <taxon>rosids</taxon>
        <taxon>fabids</taxon>
        <taxon>Fabales</taxon>
        <taxon>Fabaceae</taxon>
        <taxon>Papilionoideae</taxon>
        <taxon>50 kb inversion clade</taxon>
        <taxon>NPAAA clade</taxon>
        <taxon>indigoferoid/millettioid clade</taxon>
        <taxon>Phaseoleae</taxon>
        <taxon>Psophocarpus</taxon>
    </lineage>
</organism>
<dbReference type="AlphaFoldDB" id="A0AAN9XQU2"/>
<accession>A0AAN9XQU2</accession>
<dbReference type="Proteomes" id="UP001386955">
    <property type="component" value="Unassembled WGS sequence"/>
</dbReference>
<keyword evidence="2" id="KW-1185">Reference proteome</keyword>
<sequence length="217" mass="24020">MNRHRRPLGLSSFLQRHQRIVKGALLGLSQNLILNGSVDQIVKDVHDKGEGPQYFPKPLNVSRLREKLVRDVHDFGENNALDGPITSNNCDGLGNNELELYNKRSDDWLNGSAMDKVKFGSLEFQIVSNEDGVHVVDVGWMGSEMVHVIGPFGEPNQTQHCSNGEVSRVMTARGTRFLRMVNGLQGKEMNVQQSLPMFDELKQLGVISVLVVATGGS</sequence>
<reference evidence="1 2" key="1">
    <citation type="submission" date="2024-01" db="EMBL/GenBank/DDBJ databases">
        <title>The genomes of 5 underutilized Papilionoideae crops provide insights into root nodulation and disease resistanc.</title>
        <authorList>
            <person name="Jiang F."/>
        </authorList>
    </citation>
    <scope>NUCLEOTIDE SEQUENCE [LARGE SCALE GENOMIC DNA]</scope>
    <source>
        <strain evidence="1">DUOXIRENSHENG_FW03</strain>
        <tissue evidence="1">Leaves</tissue>
    </source>
</reference>
<proteinExistence type="predicted"/>